<evidence type="ECO:0000256" key="4">
    <source>
        <dbReference type="ARBA" id="ARBA00022692"/>
    </source>
</evidence>
<keyword evidence="6 9" id="KW-1133">Transmembrane helix</keyword>
<dbReference type="PRINTS" id="PR01506">
    <property type="entry name" value="TATBPROTEIN"/>
</dbReference>
<comment type="subcellular location">
    <subcellularLocation>
        <location evidence="1 9">Cell membrane</location>
        <topology evidence="1 9">Single-pass membrane protein</topology>
    </subcellularLocation>
</comment>
<comment type="function">
    <text evidence="9">Part of the twin-arginine translocation (Tat) system that transports large folded proteins containing a characteristic twin-arginine motif in their signal peptide across membranes. TatA could form the protein-conducting channel of the Tat system.</text>
</comment>
<evidence type="ECO:0000256" key="6">
    <source>
        <dbReference type="ARBA" id="ARBA00022989"/>
    </source>
</evidence>
<evidence type="ECO:0000256" key="9">
    <source>
        <dbReference type="HAMAP-Rule" id="MF_00236"/>
    </source>
</evidence>
<dbReference type="Proteomes" id="UP000182743">
    <property type="component" value="Unassembled WGS sequence"/>
</dbReference>
<dbReference type="NCBIfam" id="TIGR01411">
    <property type="entry name" value="tatAE"/>
    <property type="match status" value="1"/>
</dbReference>
<dbReference type="RefSeq" id="WP_071520661.1">
    <property type="nucleotide sequence ID" value="NZ_MIHH01000004.1"/>
</dbReference>
<evidence type="ECO:0000313" key="11">
    <source>
        <dbReference type="EMBL" id="OIQ09251.1"/>
    </source>
</evidence>
<keyword evidence="5 9" id="KW-0653">Protein transport</keyword>
<dbReference type="AlphaFoldDB" id="A0A1J5JRB7"/>
<keyword evidence="8 9" id="KW-0472">Membrane</keyword>
<organism evidence="11 12">
    <name type="scientific">Neomoorella thermoacetica</name>
    <name type="common">Clostridium thermoaceticum</name>
    <dbReference type="NCBI Taxonomy" id="1525"/>
    <lineage>
        <taxon>Bacteria</taxon>
        <taxon>Bacillati</taxon>
        <taxon>Bacillota</taxon>
        <taxon>Clostridia</taxon>
        <taxon>Neomoorellales</taxon>
        <taxon>Neomoorellaceae</taxon>
        <taxon>Neomoorella</taxon>
    </lineage>
</organism>
<reference evidence="11 12" key="1">
    <citation type="submission" date="2016-08" db="EMBL/GenBank/DDBJ databases">
        <title>Genome-based comparison of Moorella thermoacetic strains.</title>
        <authorList>
            <person name="Poehlein A."/>
            <person name="Bengelsdorf F.R."/>
            <person name="Esser C."/>
            <person name="Duerre P."/>
            <person name="Daniel R."/>
        </authorList>
    </citation>
    <scope>NUCLEOTIDE SEQUENCE [LARGE SCALE GENOMIC DNA]</scope>
    <source>
        <strain evidence="11 12">DSM 11768</strain>
    </source>
</reference>
<dbReference type="PANTHER" id="PTHR42982">
    <property type="entry name" value="SEC-INDEPENDENT PROTEIN TRANSLOCASE PROTEIN TATA"/>
    <property type="match status" value="1"/>
</dbReference>
<dbReference type="GO" id="GO:0008320">
    <property type="term" value="F:protein transmembrane transporter activity"/>
    <property type="evidence" value="ECO:0007669"/>
    <property type="project" value="UniProtKB-UniRule"/>
</dbReference>
<dbReference type="PANTHER" id="PTHR42982:SF1">
    <property type="entry name" value="SEC-INDEPENDENT PROTEIN TRANSLOCASE PROTEIN TATA"/>
    <property type="match status" value="1"/>
</dbReference>
<dbReference type="NCBIfam" id="NF011430">
    <property type="entry name" value="PRK14861.1"/>
    <property type="match status" value="1"/>
</dbReference>
<keyword evidence="2 9" id="KW-0813">Transport</keyword>
<feature type="transmembrane region" description="Helical" evidence="9">
    <location>
        <begin position="6"/>
        <end position="25"/>
    </location>
</feature>
<evidence type="ECO:0000313" key="12">
    <source>
        <dbReference type="Proteomes" id="UP000182743"/>
    </source>
</evidence>
<evidence type="ECO:0000256" key="3">
    <source>
        <dbReference type="ARBA" id="ARBA00022475"/>
    </source>
</evidence>
<dbReference type="Pfam" id="PF02416">
    <property type="entry name" value="TatA_B_E"/>
    <property type="match status" value="1"/>
</dbReference>
<evidence type="ECO:0000256" key="7">
    <source>
        <dbReference type="ARBA" id="ARBA00023010"/>
    </source>
</evidence>
<dbReference type="Gene3D" id="1.20.5.3310">
    <property type="match status" value="1"/>
</dbReference>
<comment type="subunit">
    <text evidence="9">Forms a complex with TatC.</text>
</comment>
<accession>A0A1J5JRB7</accession>
<evidence type="ECO:0000256" key="8">
    <source>
        <dbReference type="ARBA" id="ARBA00023136"/>
    </source>
</evidence>
<keyword evidence="4 9" id="KW-0812">Transmembrane</keyword>
<dbReference type="GO" id="GO:0043953">
    <property type="term" value="P:protein transport by the Tat complex"/>
    <property type="evidence" value="ECO:0007669"/>
    <property type="project" value="UniProtKB-UniRule"/>
</dbReference>
<proteinExistence type="inferred from homology"/>
<dbReference type="HAMAP" id="MF_00236">
    <property type="entry name" value="TatA_E"/>
    <property type="match status" value="1"/>
</dbReference>
<feature type="region of interest" description="Disordered" evidence="10">
    <location>
        <begin position="53"/>
        <end position="73"/>
    </location>
</feature>
<dbReference type="EMBL" id="MIHH01000004">
    <property type="protein sequence ID" value="OIQ09251.1"/>
    <property type="molecule type" value="Genomic_DNA"/>
</dbReference>
<evidence type="ECO:0000256" key="2">
    <source>
        <dbReference type="ARBA" id="ARBA00022448"/>
    </source>
</evidence>
<evidence type="ECO:0000256" key="5">
    <source>
        <dbReference type="ARBA" id="ARBA00022927"/>
    </source>
</evidence>
<keyword evidence="3 9" id="KW-1003">Cell membrane</keyword>
<keyword evidence="7 9" id="KW-0811">Translocation</keyword>
<dbReference type="GO" id="GO:0033281">
    <property type="term" value="C:TAT protein transport complex"/>
    <property type="evidence" value="ECO:0007669"/>
    <property type="project" value="UniProtKB-UniRule"/>
</dbReference>
<sequence length="73" mass="7822">MFGLGAPELILILILALIIFGPGKLPEVGRALGKGIREFKNATNSVTEEIKEAAKIDDGNNNSDKEKATRQVS</sequence>
<gene>
    <name evidence="11" type="primary">tatAd</name>
    <name evidence="9" type="synonym">tatA</name>
    <name evidence="11" type="ORF">MOOR_10100</name>
</gene>
<dbReference type="InterPro" id="IPR003369">
    <property type="entry name" value="TatA/B/E"/>
</dbReference>
<evidence type="ECO:0000256" key="10">
    <source>
        <dbReference type="SAM" id="MobiDB-lite"/>
    </source>
</evidence>
<comment type="caution">
    <text evidence="11">The sequence shown here is derived from an EMBL/GenBank/DDBJ whole genome shotgun (WGS) entry which is preliminary data.</text>
</comment>
<evidence type="ECO:0000256" key="1">
    <source>
        <dbReference type="ARBA" id="ARBA00004162"/>
    </source>
</evidence>
<dbReference type="InterPro" id="IPR006312">
    <property type="entry name" value="TatA/E"/>
</dbReference>
<protein>
    <recommendedName>
        <fullName evidence="9">Sec-independent protein translocase protein TatA</fullName>
    </recommendedName>
</protein>
<name>A0A1J5JRB7_NEOTH</name>
<comment type="similarity">
    <text evidence="9">Belongs to the TatA/E family.</text>
</comment>